<dbReference type="EMBL" id="LATX01001443">
    <property type="protein sequence ID" value="KTB41545.1"/>
    <property type="molecule type" value="Genomic_DNA"/>
</dbReference>
<accession>A0A0W0FYU8</accession>
<evidence type="ECO:0000313" key="1">
    <source>
        <dbReference type="EMBL" id="KTB41545.1"/>
    </source>
</evidence>
<evidence type="ECO:0000313" key="2">
    <source>
        <dbReference type="Proteomes" id="UP000054988"/>
    </source>
</evidence>
<dbReference type="Proteomes" id="UP000054988">
    <property type="component" value="Unassembled WGS sequence"/>
</dbReference>
<dbReference type="AlphaFoldDB" id="A0A0W0FYU8"/>
<sequence>MSLYMPKDVITRGMLLSLRL</sequence>
<gene>
    <name evidence="1" type="ORF">WG66_5876</name>
</gene>
<reference evidence="1 2" key="1">
    <citation type="submission" date="2015-12" db="EMBL/GenBank/DDBJ databases">
        <title>Draft genome sequence of Moniliophthora roreri, the causal agent of frosty pod rot of cacao.</title>
        <authorList>
            <person name="Aime M.C."/>
            <person name="Diaz-Valderrama J.R."/>
            <person name="Kijpornyongpan T."/>
            <person name="Phillips-Mora W."/>
        </authorList>
    </citation>
    <scope>NUCLEOTIDE SEQUENCE [LARGE SCALE GENOMIC DNA]</scope>
    <source>
        <strain evidence="1 2">MCA 2952</strain>
    </source>
</reference>
<protein>
    <submittedName>
        <fullName evidence="1">Uncharacterized protein</fullName>
    </submittedName>
</protein>
<comment type="caution">
    <text evidence="1">The sequence shown here is derived from an EMBL/GenBank/DDBJ whole genome shotgun (WGS) entry which is preliminary data.</text>
</comment>
<organism evidence="1 2">
    <name type="scientific">Moniliophthora roreri</name>
    <name type="common">Frosty pod rot fungus</name>
    <name type="synonym">Monilia roreri</name>
    <dbReference type="NCBI Taxonomy" id="221103"/>
    <lineage>
        <taxon>Eukaryota</taxon>
        <taxon>Fungi</taxon>
        <taxon>Dikarya</taxon>
        <taxon>Basidiomycota</taxon>
        <taxon>Agaricomycotina</taxon>
        <taxon>Agaricomycetes</taxon>
        <taxon>Agaricomycetidae</taxon>
        <taxon>Agaricales</taxon>
        <taxon>Marasmiineae</taxon>
        <taxon>Marasmiaceae</taxon>
        <taxon>Moniliophthora</taxon>
    </lineage>
</organism>
<name>A0A0W0FYU8_MONRR</name>
<proteinExistence type="predicted"/>